<sequence>MDSNQEQMPIAHNVRNVLRSFRTVETSFSHEIDSLDDKIESEGLSELLMALENENTRFKMWAGNLGAHQSGPASLDHRLREAPHIQDQVIYLLRDISESLEDTIILIPQKESPKNSENNENKLESLPGGSDRESEDSFIDLDDDESIPTNKRLSMFCTDIAEAIDCLLRLSLAIANPAPHERFRKLGAGPDEDVSFYEAHDICYVQDKFPNISQELPDILGKSITRRRQFFKYREAHHAKLAAGLDEEIQKDTSRTEIVPNTVASSLPERFTRSGVIDEDSRSDIATSETSYASSAGYLMLEDGEMKPASPLKVPPRPQEADTGIFECPYCYRMISANTRGAWKRHIFGDLRPYTCLFSRCVESNMDFDRRHLWQLHVSQYHWHTWSCPFNCSSTFTSGVQLGDHIRHQHLPNASDEHISTVVARGKVSVLNDVIKECPFCRQPISELKSYIKHVGLHLEQLALFALPGIGNEQLKDGDESGELNDWASELVAILAYDDNCETSSKARELPEIGDTSGRHAMTFEKDGEGDATVDEVPGGHDSMPSAAAPISSGQLTFEPAEIRNRVPLSKIERKTLQARIAKQLSNLSLQSRTQLLKKFEENLQKRILDDIMADILEIEVPIGSKEQERLPIEPSDEAGPVAQDFEETYTRFARKHLSLETLREFNVGFDLDADPEYVLVRRRVPEWEQDRMWEHTKLIREKRDKYLRKETPYWSDEHEFESVRETDRRHAKSPSRFHGHGDKDLDELLELFKPVHNYYDSFGNQSPKPGKRSTSPPPGLPSVHERERIYIRTTSRERGAPPSPYPPPQVLRGPTIEREVITHYRDTDHSALPENKNTLCRNALIYGYCRYEDQGCAFSHDQNKNDSKTQGQGEREYQSD</sequence>
<dbReference type="InterPro" id="IPR013087">
    <property type="entry name" value="Znf_C2H2_type"/>
</dbReference>
<dbReference type="EMBL" id="FJOF01000011">
    <property type="protein sequence ID" value="CZR47370.1"/>
    <property type="molecule type" value="Genomic_DNA"/>
</dbReference>
<gene>
    <name evidence="5" type="ORF">FPRO_08744</name>
</gene>
<feature type="domain" description="C3H1-type" evidence="3">
    <location>
        <begin position="835"/>
        <end position="864"/>
    </location>
</feature>
<reference evidence="6" key="1">
    <citation type="journal article" date="2016" name="Genome Biol. Evol.">
        <title>Comparative 'omics' of the Fusarium fujikuroi species complex highlights differences in genetic potential and metabolite synthesis.</title>
        <authorList>
            <person name="Niehaus E.-M."/>
            <person name="Muensterkoetter M."/>
            <person name="Proctor R.H."/>
            <person name="Brown D.W."/>
            <person name="Sharon A."/>
            <person name="Idan Y."/>
            <person name="Oren-Young L."/>
            <person name="Sieber C.M."/>
            <person name="Novak O."/>
            <person name="Pencik A."/>
            <person name="Tarkowska D."/>
            <person name="Hromadova K."/>
            <person name="Freeman S."/>
            <person name="Maymon M."/>
            <person name="Elazar M."/>
            <person name="Youssef S.A."/>
            <person name="El-Shabrawy E.S.M."/>
            <person name="Shalaby A.B.A."/>
            <person name="Houterman P."/>
            <person name="Brock N.L."/>
            <person name="Burkhardt I."/>
            <person name="Tsavkelova E.A."/>
            <person name="Dickschat J.S."/>
            <person name="Galuszka P."/>
            <person name="Gueldener U."/>
            <person name="Tudzynski B."/>
        </authorList>
    </citation>
    <scope>NUCLEOTIDE SEQUENCE [LARGE SCALE GENOMIC DNA]</scope>
    <source>
        <strain evidence="6">ET1</strain>
    </source>
</reference>
<feature type="zinc finger region" description="C3H1-type" evidence="1">
    <location>
        <begin position="835"/>
        <end position="864"/>
    </location>
</feature>
<dbReference type="PROSITE" id="PS50157">
    <property type="entry name" value="ZINC_FINGER_C2H2_2"/>
    <property type="match status" value="1"/>
</dbReference>
<dbReference type="Pfam" id="PF25586">
    <property type="entry name" value="zf-CCCH_PAN3"/>
    <property type="match status" value="1"/>
</dbReference>
<feature type="compositionally biased region" description="Basic residues" evidence="2">
    <location>
        <begin position="730"/>
        <end position="739"/>
    </location>
</feature>
<dbReference type="RefSeq" id="XP_031087904.1">
    <property type="nucleotide sequence ID" value="XM_031222445.1"/>
</dbReference>
<feature type="compositionally biased region" description="Acidic residues" evidence="2">
    <location>
        <begin position="133"/>
        <end position="143"/>
    </location>
</feature>
<evidence type="ECO:0000256" key="2">
    <source>
        <dbReference type="SAM" id="MobiDB-lite"/>
    </source>
</evidence>
<protein>
    <recommendedName>
        <fullName evidence="7">C3H1-type domain-containing protein</fullName>
    </recommendedName>
</protein>
<feature type="region of interest" description="Disordered" evidence="2">
    <location>
        <begin position="721"/>
        <end position="742"/>
    </location>
</feature>
<name>A0A1L7W410_FUSPR</name>
<organism evidence="5 6">
    <name type="scientific">Fusarium proliferatum (strain ET1)</name>
    <name type="common">Orchid endophyte fungus</name>
    <dbReference type="NCBI Taxonomy" id="1227346"/>
    <lineage>
        <taxon>Eukaryota</taxon>
        <taxon>Fungi</taxon>
        <taxon>Dikarya</taxon>
        <taxon>Ascomycota</taxon>
        <taxon>Pezizomycotina</taxon>
        <taxon>Sordariomycetes</taxon>
        <taxon>Hypocreomycetidae</taxon>
        <taxon>Hypocreales</taxon>
        <taxon>Nectriaceae</taxon>
        <taxon>Fusarium</taxon>
        <taxon>Fusarium fujikuroi species complex</taxon>
    </lineage>
</organism>
<feature type="domain" description="C2H2-type" evidence="4">
    <location>
        <begin position="386"/>
        <end position="415"/>
    </location>
</feature>
<dbReference type="Proteomes" id="UP000183971">
    <property type="component" value="Unassembled WGS sequence"/>
</dbReference>
<proteinExistence type="predicted"/>
<dbReference type="InterPro" id="IPR000571">
    <property type="entry name" value="Znf_CCCH"/>
</dbReference>
<dbReference type="Gene3D" id="6.10.250.3160">
    <property type="match status" value="1"/>
</dbReference>
<dbReference type="PANTHER" id="PTHR35391:SF7">
    <property type="entry name" value="C2H2-TYPE DOMAIN-CONTAINING PROTEIN"/>
    <property type="match status" value="1"/>
</dbReference>
<evidence type="ECO:0000313" key="6">
    <source>
        <dbReference type="Proteomes" id="UP000183971"/>
    </source>
</evidence>
<dbReference type="AlphaFoldDB" id="A0A1L7W410"/>
<keyword evidence="1" id="KW-0862">Zinc</keyword>
<feature type="region of interest" description="Disordered" evidence="2">
    <location>
        <begin position="862"/>
        <end position="881"/>
    </location>
</feature>
<dbReference type="Pfam" id="PF26082">
    <property type="entry name" value="zf-C2H2_AcuF"/>
    <property type="match status" value="1"/>
</dbReference>
<dbReference type="VEuPathDB" id="FungiDB:FPRO_08744"/>
<dbReference type="PROSITE" id="PS00028">
    <property type="entry name" value="ZINC_FINGER_C2H2_1"/>
    <property type="match status" value="1"/>
</dbReference>
<feature type="compositionally biased region" description="Basic and acidic residues" evidence="2">
    <location>
        <begin position="111"/>
        <end position="123"/>
    </location>
</feature>
<feature type="region of interest" description="Disordered" evidence="2">
    <location>
        <begin position="111"/>
        <end position="143"/>
    </location>
</feature>
<dbReference type="GO" id="GO:0008270">
    <property type="term" value="F:zinc ion binding"/>
    <property type="evidence" value="ECO:0007669"/>
    <property type="project" value="UniProtKB-KW"/>
</dbReference>
<keyword evidence="1" id="KW-0479">Metal-binding</keyword>
<dbReference type="GeneID" id="42053620"/>
<dbReference type="PANTHER" id="PTHR35391">
    <property type="entry name" value="C2H2-TYPE DOMAIN-CONTAINING PROTEIN-RELATED"/>
    <property type="match status" value="1"/>
</dbReference>
<accession>A0A1L7W410</accession>
<keyword evidence="6" id="KW-1185">Reference proteome</keyword>
<comment type="caution">
    <text evidence="5">The sequence shown here is derived from an EMBL/GenBank/DDBJ whole genome shotgun (WGS) entry which is preliminary data.</text>
</comment>
<dbReference type="SMART" id="SM00355">
    <property type="entry name" value="ZnF_C2H2"/>
    <property type="match status" value="3"/>
</dbReference>
<evidence type="ECO:0008006" key="7">
    <source>
        <dbReference type="Google" id="ProtNLM"/>
    </source>
</evidence>
<evidence type="ECO:0000259" key="3">
    <source>
        <dbReference type="PROSITE" id="PS50103"/>
    </source>
</evidence>
<keyword evidence="1" id="KW-0863">Zinc-finger</keyword>
<feature type="compositionally biased region" description="Basic and acidic residues" evidence="2">
    <location>
        <begin position="784"/>
        <end position="800"/>
    </location>
</feature>
<dbReference type="InterPro" id="IPR058925">
    <property type="entry name" value="zf-C2H2_AcuF"/>
</dbReference>
<dbReference type="PROSITE" id="PS50103">
    <property type="entry name" value="ZF_C3H1"/>
    <property type="match status" value="1"/>
</dbReference>
<evidence type="ECO:0000256" key="1">
    <source>
        <dbReference type="PROSITE-ProRule" id="PRU00723"/>
    </source>
</evidence>
<evidence type="ECO:0000259" key="4">
    <source>
        <dbReference type="PROSITE" id="PS50157"/>
    </source>
</evidence>
<feature type="region of interest" description="Disordered" evidence="2">
    <location>
        <begin position="761"/>
        <end position="814"/>
    </location>
</feature>
<evidence type="ECO:0000313" key="5">
    <source>
        <dbReference type="EMBL" id="CZR47370.1"/>
    </source>
</evidence>